<gene>
    <name evidence="1" type="ORF">A3I18_00285</name>
</gene>
<sequence length="76" mass="8765">MRKDEFIRIHGEKAWNVFAGPLQRHPDMTIRSNANATADFRIKEFLIFLGFNERDVFDNKIGAESAKEIITKTISP</sequence>
<reference evidence="1 2" key="1">
    <citation type="journal article" date="2016" name="Nat. Commun.">
        <title>Thousands of microbial genomes shed light on interconnected biogeochemical processes in an aquifer system.</title>
        <authorList>
            <person name="Anantharaman K."/>
            <person name="Brown C.T."/>
            <person name="Hug L.A."/>
            <person name="Sharon I."/>
            <person name="Castelle C.J."/>
            <person name="Probst A.J."/>
            <person name="Thomas B.C."/>
            <person name="Singh A."/>
            <person name="Wilkins M.J."/>
            <person name="Karaoz U."/>
            <person name="Brodie E.L."/>
            <person name="Williams K.H."/>
            <person name="Hubbard S.S."/>
            <person name="Banfield J.F."/>
        </authorList>
    </citation>
    <scope>NUCLEOTIDE SEQUENCE [LARGE SCALE GENOMIC DNA]</scope>
</reference>
<proteinExistence type="predicted"/>
<evidence type="ECO:0000313" key="1">
    <source>
        <dbReference type="EMBL" id="OGD70665.1"/>
    </source>
</evidence>
<accession>A0A1F5ETG6</accession>
<dbReference type="Proteomes" id="UP000186545">
    <property type="component" value="Unassembled WGS sequence"/>
</dbReference>
<name>A0A1F5ETG6_9BACT</name>
<dbReference type="AlphaFoldDB" id="A0A1F5ETG6"/>
<evidence type="ECO:0000313" key="2">
    <source>
        <dbReference type="Proteomes" id="UP000186545"/>
    </source>
</evidence>
<comment type="caution">
    <text evidence="1">The sequence shown here is derived from an EMBL/GenBank/DDBJ whole genome shotgun (WGS) entry which is preliminary data.</text>
</comment>
<dbReference type="EMBL" id="MFAD01000009">
    <property type="protein sequence ID" value="OGD70665.1"/>
    <property type="molecule type" value="Genomic_DNA"/>
</dbReference>
<protein>
    <submittedName>
        <fullName evidence="1">Uncharacterized protein</fullName>
    </submittedName>
</protein>
<organism evidence="1 2">
    <name type="scientific">Candidatus Campbellbacteria bacterium RIFCSPLOWO2_02_FULL_35_11</name>
    <dbReference type="NCBI Taxonomy" id="1797581"/>
    <lineage>
        <taxon>Bacteria</taxon>
        <taxon>Candidatus Campbelliibacteriota</taxon>
    </lineage>
</organism>